<dbReference type="AlphaFoldDB" id="A0A449AUM2"/>
<dbReference type="GO" id="GO:0006412">
    <property type="term" value="P:translation"/>
    <property type="evidence" value="ECO:0007669"/>
    <property type="project" value="UniProtKB-UniRule"/>
</dbReference>
<evidence type="ECO:0000256" key="5">
    <source>
        <dbReference type="HAMAP-Rule" id="MF_00374"/>
    </source>
</evidence>
<evidence type="ECO:0000256" key="2">
    <source>
        <dbReference type="ARBA" id="ARBA00022980"/>
    </source>
</evidence>
<reference evidence="6 7" key="1">
    <citation type="submission" date="2019-01" db="EMBL/GenBank/DDBJ databases">
        <authorList>
            <consortium name="Pathogen Informatics"/>
        </authorList>
    </citation>
    <scope>NUCLEOTIDE SEQUENCE [LARGE SCALE GENOMIC DNA]</scope>
    <source>
        <strain evidence="6 7">NCTC10194</strain>
    </source>
</reference>
<dbReference type="InterPro" id="IPR001854">
    <property type="entry name" value="Ribosomal_uL29"/>
</dbReference>
<dbReference type="CDD" id="cd00427">
    <property type="entry name" value="Ribosomal_L29_HIP"/>
    <property type="match status" value="1"/>
</dbReference>
<dbReference type="PANTHER" id="PTHR10916:SF0">
    <property type="entry name" value="LARGE RIBOSOMAL SUBUNIT PROTEIN UL29C"/>
    <property type="match status" value="1"/>
</dbReference>
<organism evidence="6 7">
    <name type="scientific">Mycoplasmopsis glycophila</name>
    <dbReference type="NCBI Taxonomy" id="171285"/>
    <lineage>
        <taxon>Bacteria</taxon>
        <taxon>Bacillati</taxon>
        <taxon>Mycoplasmatota</taxon>
        <taxon>Mycoplasmoidales</taxon>
        <taxon>Metamycoplasmataceae</taxon>
        <taxon>Mycoplasmopsis</taxon>
    </lineage>
</organism>
<dbReference type="InterPro" id="IPR050063">
    <property type="entry name" value="Ribosomal_protein_uL29"/>
</dbReference>
<evidence type="ECO:0000256" key="3">
    <source>
        <dbReference type="ARBA" id="ARBA00023274"/>
    </source>
</evidence>
<dbReference type="KEGG" id="mgly:NCTC10194_00189"/>
<dbReference type="EMBL" id="LR215024">
    <property type="protein sequence ID" value="VEU70188.1"/>
    <property type="molecule type" value="Genomic_DNA"/>
</dbReference>
<dbReference type="Proteomes" id="UP000290815">
    <property type="component" value="Chromosome"/>
</dbReference>
<dbReference type="FunFam" id="1.10.287.310:FF:000001">
    <property type="entry name" value="50S ribosomal protein L29"/>
    <property type="match status" value="1"/>
</dbReference>
<gene>
    <name evidence="6" type="primary">MCYN0184</name>
    <name evidence="5" type="synonym">rpmC</name>
    <name evidence="6" type="ORF">NCTC10194_00189</name>
</gene>
<protein>
    <recommendedName>
        <fullName evidence="4 5">Large ribosomal subunit protein uL29</fullName>
    </recommendedName>
</protein>
<dbReference type="GO" id="GO:0022625">
    <property type="term" value="C:cytosolic large ribosomal subunit"/>
    <property type="evidence" value="ECO:0007669"/>
    <property type="project" value="TreeGrafter"/>
</dbReference>
<keyword evidence="2 5" id="KW-0689">Ribosomal protein</keyword>
<dbReference type="RefSeq" id="WP_027333552.1">
    <property type="nucleotide sequence ID" value="NZ_LR215024.1"/>
</dbReference>
<comment type="similarity">
    <text evidence="1 5">Belongs to the universal ribosomal protein uL29 family.</text>
</comment>
<dbReference type="PANTHER" id="PTHR10916">
    <property type="entry name" value="60S RIBOSOMAL PROTEIN L35/50S RIBOSOMAL PROTEIN L29"/>
    <property type="match status" value="1"/>
</dbReference>
<name>A0A449AUM2_9BACT</name>
<dbReference type="InterPro" id="IPR036049">
    <property type="entry name" value="Ribosomal_uL29_sf"/>
</dbReference>
<evidence type="ECO:0000313" key="7">
    <source>
        <dbReference type="Proteomes" id="UP000290815"/>
    </source>
</evidence>
<dbReference type="NCBIfam" id="TIGR00012">
    <property type="entry name" value="L29"/>
    <property type="match status" value="1"/>
</dbReference>
<proteinExistence type="inferred from homology"/>
<dbReference type="Pfam" id="PF00831">
    <property type="entry name" value="Ribosomal_L29"/>
    <property type="match status" value="1"/>
</dbReference>
<evidence type="ECO:0000313" key="6">
    <source>
        <dbReference type="EMBL" id="VEU70188.1"/>
    </source>
</evidence>
<keyword evidence="7" id="KW-1185">Reference proteome</keyword>
<dbReference type="GO" id="GO:0003735">
    <property type="term" value="F:structural constituent of ribosome"/>
    <property type="evidence" value="ECO:0007669"/>
    <property type="project" value="InterPro"/>
</dbReference>
<dbReference type="HAMAP" id="MF_00374">
    <property type="entry name" value="Ribosomal_uL29"/>
    <property type="match status" value="1"/>
</dbReference>
<keyword evidence="3 5" id="KW-0687">Ribonucleoprotein</keyword>
<accession>A0A449AUM2</accession>
<dbReference type="SUPFAM" id="SSF46561">
    <property type="entry name" value="Ribosomal protein L29 (L29p)"/>
    <property type="match status" value="1"/>
</dbReference>
<evidence type="ECO:0000256" key="1">
    <source>
        <dbReference type="ARBA" id="ARBA00009254"/>
    </source>
</evidence>
<dbReference type="Gene3D" id="1.10.287.310">
    <property type="match status" value="1"/>
</dbReference>
<evidence type="ECO:0000256" key="4">
    <source>
        <dbReference type="ARBA" id="ARBA00035204"/>
    </source>
</evidence>
<sequence length="64" mass="7330">MLYKDLQNKSVEELVQLVQDLKAELFTLRYKNVTGDLKETHKISVIRKDIAKALTALNEKQGAK</sequence>